<dbReference type="VEuPathDB" id="VectorBase:ISCW011175"/>
<dbReference type="EMBL" id="ABJB010288977">
    <property type="status" value="NOT_ANNOTATED_CDS"/>
    <property type="molecule type" value="Genomic_DNA"/>
</dbReference>
<proteinExistence type="predicted"/>
<evidence type="ECO:0000313" key="1">
    <source>
        <dbReference type="EMBL" id="EEC14211.1"/>
    </source>
</evidence>
<sequence length="92" mass="9186">MALKAEEALWVGLLIKMRPVPQSPRPCASVGIAVGIQPVPTDVVRACRVRVPGACAAGGKAKEGTGGCGLLGAGPRSDAGCVDVFYLGDGAP</sequence>
<evidence type="ECO:0000313" key="2">
    <source>
        <dbReference type="EnsemblMetazoa" id="ISCW011175-PA"/>
    </source>
</evidence>
<name>B7Q5T9_IXOSC</name>
<dbReference type="HOGENOM" id="CLU_2415727_0_0_1"/>
<gene>
    <name evidence="1" type="ORF">IscW_ISCW011175</name>
</gene>
<protein>
    <submittedName>
        <fullName evidence="1 2">Uncharacterized protein</fullName>
    </submittedName>
</protein>
<reference evidence="2" key="2">
    <citation type="submission" date="2020-05" db="UniProtKB">
        <authorList>
            <consortium name="EnsemblMetazoa"/>
        </authorList>
    </citation>
    <scope>IDENTIFICATION</scope>
    <source>
        <strain evidence="2">wikel</strain>
    </source>
</reference>
<keyword evidence="3" id="KW-1185">Reference proteome</keyword>
<dbReference type="InParanoid" id="B7Q5T9"/>
<dbReference type="Proteomes" id="UP000001555">
    <property type="component" value="Unassembled WGS sequence"/>
</dbReference>
<dbReference type="VEuPathDB" id="VectorBase:ISCI011175"/>
<reference evidence="1 3" key="1">
    <citation type="submission" date="2008-03" db="EMBL/GenBank/DDBJ databases">
        <title>Annotation of Ixodes scapularis.</title>
        <authorList>
            <consortium name="Ixodes scapularis Genome Project Consortium"/>
            <person name="Caler E."/>
            <person name="Hannick L.I."/>
            <person name="Bidwell S."/>
            <person name="Joardar V."/>
            <person name="Thiagarajan M."/>
            <person name="Amedeo P."/>
            <person name="Galinsky K.J."/>
            <person name="Schobel S."/>
            <person name="Inman J."/>
            <person name="Hostetler J."/>
            <person name="Miller J."/>
            <person name="Hammond M."/>
            <person name="Megy K."/>
            <person name="Lawson D."/>
            <person name="Kodira C."/>
            <person name="Sutton G."/>
            <person name="Meyer J."/>
            <person name="Hill C.A."/>
            <person name="Birren B."/>
            <person name="Nene V."/>
            <person name="Collins F."/>
            <person name="Alarcon-Chaidez F."/>
            <person name="Wikel S."/>
            <person name="Strausberg R."/>
        </authorList>
    </citation>
    <scope>NUCLEOTIDE SEQUENCE [LARGE SCALE GENOMIC DNA]</scope>
    <source>
        <strain evidence="3">Wikel</strain>
        <strain evidence="1">Wikel colony</strain>
    </source>
</reference>
<dbReference type="EnsemblMetazoa" id="ISCW011175-RA">
    <property type="protein sequence ID" value="ISCW011175-PA"/>
    <property type="gene ID" value="ISCW011175"/>
</dbReference>
<dbReference type="AlphaFoldDB" id="B7Q5T9"/>
<dbReference type="PaxDb" id="6945-B7Q5T9"/>
<dbReference type="EMBL" id="DS863261">
    <property type="protein sequence ID" value="EEC14211.1"/>
    <property type="molecule type" value="Genomic_DNA"/>
</dbReference>
<evidence type="ECO:0000313" key="3">
    <source>
        <dbReference type="Proteomes" id="UP000001555"/>
    </source>
</evidence>
<organism>
    <name type="scientific">Ixodes scapularis</name>
    <name type="common">Black-legged tick</name>
    <name type="synonym">Deer tick</name>
    <dbReference type="NCBI Taxonomy" id="6945"/>
    <lineage>
        <taxon>Eukaryota</taxon>
        <taxon>Metazoa</taxon>
        <taxon>Ecdysozoa</taxon>
        <taxon>Arthropoda</taxon>
        <taxon>Chelicerata</taxon>
        <taxon>Arachnida</taxon>
        <taxon>Acari</taxon>
        <taxon>Parasitiformes</taxon>
        <taxon>Ixodida</taxon>
        <taxon>Ixodoidea</taxon>
        <taxon>Ixodidae</taxon>
        <taxon>Ixodinae</taxon>
        <taxon>Ixodes</taxon>
    </lineage>
</organism>
<accession>B7Q5T9</accession>